<gene>
    <name evidence="1" type="ORF">OC842_006787</name>
</gene>
<keyword evidence="2" id="KW-1185">Reference proteome</keyword>
<comment type="caution">
    <text evidence="1">The sequence shown here is derived from an EMBL/GenBank/DDBJ whole genome shotgun (WGS) entry which is preliminary data.</text>
</comment>
<evidence type="ECO:0000313" key="1">
    <source>
        <dbReference type="EMBL" id="KAK0521411.1"/>
    </source>
</evidence>
<evidence type="ECO:0000313" key="2">
    <source>
        <dbReference type="Proteomes" id="UP001176521"/>
    </source>
</evidence>
<accession>A0AAN6G5D3</accession>
<proteinExistence type="predicted"/>
<sequence>MVKSADGVLNIAKWHAVFTVEEPSSPGTAVLQATVDEMPTVAVADWSSRRLDEAYGKVQWRVHQDGRTIPTKNTKRSAARFLVRGQMSNWVVRIYEASESD</sequence>
<dbReference type="Proteomes" id="UP001176521">
    <property type="component" value="Unassembled WGS sequence"/>
</dbReference>
<organism evidence="1 2">
    <name type="scientific">Tilletia horrida</name>
    <dbReference type="NCBI Taxonomy" id="155126"/>
    <lineage>
        <taxon>Eukaryota</taxon>
        <taxon>Fungi</taxon>
        <taxon>Dikarya</taxon>
        <taxon>Basidiomycota</taxon>
        <taxon>Ustilaginomycotina</taxon>
        <taxon>Exobasidiomycetes</taxon>
        <taxon>Tilletiales</taxon>
        <taxon>Tilletiaceae</taxon>
        <taxon>Tilletia</taxon>
    </lineage>
</organism>
<name>A0AAN6G5D3_9BASI</name>
<dbReference type="AlphaFoldDB" id="A0AAN6G5D3"/>
<dbReference type="EMBL" id="JAPDMQ010000675">
    <property type="protein sequence ID" value="KAK0521411.1"/>
    <property type="molecule type" value="Genomic_DNA"/>
</dbReference>
<reference evidence="1" key="1">
    <citation type="journal article" date="2023" name="PhytoFront">
        <title>Draft Genome Resources of Seven Strains of Tilletia horrida, Causal Agent of Kernel Smut of Rice.</title>
        <authorList>
            <person name="Khanal S."/>
            <person name="Antony Babu S."/>
            <person name="Zhou X.G."/>
        </authorList>
    </citation>
    <scope>NUCLEOTIDE SEQUENCE</scope>
    <source>
        <strain evidence="1">TX3</strain>
    </source>
</reference>
<protein>
    <submittedName>
        <fullName evidence="1">Uncharacterized protein</fullName>
    </submittedName>
</protein>